<gene>
    <name evidence="1" type="ORF">RRG08_057632</name>
</gene>
<name>A0AAE1A2E8_9GAST</name>
<comment type="caution">
    <text evidence="1">The sequence shown here is derived from an EMBL/GenBank/DDBJ whole genome shotgun (WGS) entry which is preliminary data.</text>
</comment>
<evidence type="ECO:0000313" key="1">
    <source>
        <dbReference type="EMBL" id="KAK3779261.1"/>
    </source>
</evidence>
<dbReference type="AlphaFoldDB" id="A0AAE1A2E8"/>
<reference evidence="1" key="1">
    <citation type="journal article" date="2023" name="G3 (Bethesda)">
        <title>A reference genome for the long-term kleptoplast-retaining sea slug Elysia crispata morphotype clarki.</title>
        <authorList>
            <person name="Eastman K.E."/>
            <person name="Pendleton A.L."/>
            <person name="Shaikh M.A."/>
            <person name="Suttiyut T."/>
            <person name="Ogas R."/>
            <person name="Tomko P."/>
            <person name="Gavelis G."/>
            <person name="Widhalm J.R."/>
            <person name="Wisecaver J.H."/>
        </authorList>
    </citation>
    <scope>NUCLEOTIDE SEQUENCE</scope>
    <source>
        <strain evidence="1">ECLA1</strain>
    </source>
</reference>
<organism evidence="1 2">
    <name type="scientific">Elysia crispata</name>
    <name type="common">lettuce slug</name>
    <dbReference type="NCBI Taxonomy" id="231223"/>
    <lineage>
        <taxon>Eukaryota</taxon>
        <taxon>Metazoa</taxon>
        <taxon>Spiralia</taxon>
        <taxon>Lophotrochozoa</taxon>
        <taxon>Mollusca</taxon>
        <taxon>Gastropoda</taxon>
        <taxon>Heterobranchia</taxon>
        <taxon>Euthyneura</taxon>
        <taxon>Panpulmonata</taxon>
        <taxon>Sacoglossa</taxon>
        <taxon>Placobranchoidea</taxon>
        <taxon>Plakobranchidae</taxon>
        <taxon>Elysia</taxon>
    </lineage>
</organism>
<accession>A0AAE1A2E8</accession>
<proteinExistence type="predicted"/>
<sequence>MTPSLVRFQRSLCPDVTPGDLDFCMALGYVDLLPLQDQAILRERKEREDMGRPSLLLSSSDLSCGLTGVMTFSASRAHPAL</sequence>
<dbReference type="EMBL" id="JAWDGP010002856">
    <property type="protein sequence ID" value="KAK3779261.1"/>
    <property type="molecule type" value="Genomic_DNA"/>
</dbReference>
<dbReference type="Proteomes" id="UP001283361">
    <property type="component" value="Unassembled WGS sequence"/>
</dbReference>
<evidence type="ECO:0000313" key="2">
    <source>
        <dbReference type="Proteomes" id="UP001283361"/>
    </source>
</evidence>
<protein>
    <submittedName>
        <fullName evidence="1">Uncharacterized protein</fullName>
    </submittedName>
</protein>
<keyword evidence="2" id="KW-1185">Reference proteome</keyword>